<dbReference type="InterPro" id="IPR001202">
    <property type="entry name" value="WW_dom"/>
</dbReference>
<dbReference type="InterPro" id="IPR036020">
    <property type="entry name" value="WW_dom_sf"/>
</dbReference>
<feature type="compositionally biased region" description="Pro residues" evidence="4">
    <location>
        <begin position="234"/>
        <end position="246"/>
    </location>
</feature>
<feature type="compositionally biased region" description="Polar residues" evidence="4">
    <location>
        <begin position="155"/>
        <end position="169"/>
    </location>
</feature>
<dbReference type="AlphaFoldDB" id="A0A0G4G5H2"/>
<feature type="repeat" description="ANK" evidence="3">
    <location>
        <begin position="535"/>
        <end position="567"/>
    </location>
</feature>
<sequence length="640" mass="68370">MTAVFFPHVFYSFLQAVYFNIADSDQEKEKEGAEKGSSKRPVSPHQPATMEAEVEIDMEAGMGGPPGGFVGSQSRQPSEREEVDMFDLIPDSANCRRVFRSVPVTEGITSGRGEGEDDLGDSQEDNGILSGDSLIYSPFLTHQGTVQEAPERRSNASPTGSRPHTSSSRHGSRPLSPQPMHVPPQTRPFASLSNGETEGAVTETVSGSTGVTQSAVPPPTSTHLTVPLDRAAPVRPPVSAPSPIPPNSARKMPTPTPTGAVCLPRKPSEDDRPPSVAPTTPFFTPRESLSRAMSRDVTPMRSLQYPNASPRGPLPPHRQPSHPQPHPGSSTRLSPGRAPSGPIDPEDQWEGWRAVPAGGGRLFYHNIVTKESVWLPPRALETGVLGEWHRQKMPSASGTAKAMGWYNRTLDVWVRCEENPRTCVDVFRAALDGNIAFLQLYAEVGGDICVPDIEGRRPLHYAAAGGHLDSGLYLMSLLQGRHTQRLKRGKKADCPLNKPDMSQTTALMYAARHGNAAFCRALLAMGASVSARRSDGTTALHEAAAMGQFACASVLVEAGGDPALPDGFGRVPADLAALRGSEDCVKLLSVPKTLQQAAEKLTSGEAPPANAATSLLPKETEIPPGMPQAPAQIEMTHSTV</sequence>
<evidence type="ECO:0000259" key="5">
    <source>
        <dbReference type="PROSITE" id="PS50020"/>
    </source>
</evidence>
<evidence type="ECO:0000313" key="6">
    <source>
        <dbReference type="EMBL" id="CEM23712.1"/>
    </source>
</evidence>
<dbReference type="InterPro" id="IPR050776">
    <property type="entry name" value="Ank_Repeat/CDKN_Inhibitor"/>
</dbReference>
<evidence type="ECO:0000256" key="1">
    <source>
        <dbReference type="ARBA" id="ARBA00022737"/>
    </source>
</evidence>
<gene>
    <name evidence="6" type="ORF">Cvel_4204</name>
</gene>
<feature type="repeat" description="ANK" evidence="3">
    <location>
        <begin position="502"/>
        <end position="534"/>
    </location>
</feature>
<feature type="region of interest" description="Disordered" evidence="4">
    <location>
        <begin position="25"/>
        <end position="81"/>
    </location>
</feature>
<dbReference type="InterPro" id="IPR002110">
    <property type="entry name" value="Ankyrin_rpt"/>
</dbReference>
<proteinExistence type="predicted"/>
<dbReference type="SUPFAM" id="SSF51045">
    <property type="entry name" value="WW domain"/>
    <property type="match status" value="1"/>
</dbReference>
<dbReference type="EMBL" id="CDMZ01000904">
    <property type="protein sequence ID" value="CEM23712.1"/>
    <property type="molecule type" value="Genomic_DNA"/>
</dbReference>
<accession>A0A0G4G5H2</accession>
<name>A0A0G4G5H2_9ALVE</name>
<dbReference type="SMART" id="SM00248">
    <property type="entry name" value="ANK"/>
    <property type="match status" value="3"/>
</dbReference>
<dbReference type="PROSITE" id="PS50088">
    <property type="entry name" value="ANK_REPEAT"/>
    <property type="match status" value="2"/>
</dbReference>
<dbReference type="CDD" id="cd00201">
    <property type="entry name" value="WW"/>
    <property type="match status" value="1"/>
</dbReference>
<dbReference type="PROSITE" id="PS50020">
    <property type="entry name" value="WW_DOMAIN_2"/>
    <property type="match status" value="1"/>
</dbReference>
<dbReference type="InterPro" id="IPR036770">
    <property type="entry name" value="Ankyrin_rpt-contain_sf"/>
</dbReference>
<evidence type="ECO:0000256" key="3">
    <source>
        <dbReference type="PROSITE-ProRule" id="PRU00023"/>
    </source>
</evidence>
<dbReference type="PANTHER" id="PTHR24201">
    <property type="entry name" value="ANK_REP_REGION DOMAIN-CONTAINING PROTEIN"/>
    <property type="match status" value="1"/>
</dbReference>
<reference evidence="6" key="1">
    <citation type="submission" date="2014-11" db="EMBL/GenBank/DDBJ databases">
        <authorList>
            <person name="Otto D Thomas"/>
            <person name="Naeem Raeece"/>
        </authorList>
    </citation>
    <scope>NUCLEOTIDE SEQUENCE</scope>
</reference>
<evidence type="ECO:0000256" key="4">
    <source>
        <dbReference type="SAM" id="MobiDB-lite"/>
    </source>
</evidence>
<keyword evidence="2 3" id="KW-0040">ANK repeat</keyword>
<keyword evidence="1" id="KW-0677">Repeat</keyword>
<dbReference type="PROSITE" id="PS50297">
    <property type="entry name" value="ANK_REP_REGION"/>
    <property type="match status" value="1"/>
</dbReference>
<feature type="compositionally biased region" description="Basic and acidic residues" evidence="4">
    <location>
        <begin position="25"/>
        <end position="37"/>
    </location>
</feature>
<feature type="domain" description="WW" evidence="5">
    <location>
        <begin position="351"/>
        <end position="379"/>
    </location>
</feature>
<feature type="compositionally biased region" description="Gly residues" evidence="4">
    <location>
        <begin position="61"/>
        <end position="70"/>
    </location>
</feature>
<protein>
    <recommendedName>
        <fullName evidence="5">WW domain-containing protein</fullName>
    </recommendedName>
</protein>
<feature type="region of interest" description="Disordered" evidence="4">
    <location>
        <begin position="144"/>
        <end position="352"/>
    </location>
</feature>
<feature type="compositionally biased region" description="Acidic residues" evidence="4">
    <location>
        <begin position="115"/>
        <end position="124"/>
    </location>
</feature>
<feature type="compositionally biased region" description="Pro residues" evidence="4">
    <location>
        <begin position="176"/>
        <end position="186"/>
    </location>
</feature>
<dbReference type="VEuPathDB" id="CryptoDB:Cvel_4204"/>
<organism evidence="6">
    <name type="scientific">Chromera velia CCMP2878</name>
    <dbReference type="NCBI Taxonomy" id="1169474"/>
    <lineage>
        <taxon>Eukaryota</taxon>
        <taxon>Sar</taxon>
        <taxon>Alveolata</taxon>
        <taxon>Colpodellida</taxon>
        <taxon>Chromeraceae</taxon>
        <taxon>Chromera</taxon>
    </lineage>
</organism>
<dbReference type="Pfam" id="PF12796">
    <property type="entry name" value="Ank_2"/>
    <property type="match status" value="1"/>
</dbReference>
<evidence type="ECO:0000256" key="2">
    <source>
        <dbReference type="ARBA" id="ARBA00023043"/>
    </source>
</evidence>
<feature type="compositionally biased region" description="Low complexity" evidence="4">
    <location>
        <begin position="199"/>
        <end position="215"/>
    </location>
</feature>
<feature type="region of interest" description="Disordered" evidence="4">
    <location>
        <begin position="106"/>
        <end position="132"/>
    </location>
</feature>
<dbReference type="Gene3D" id="1.25.40.20">
    <property type="entry name" value="Ankyrin repeat-containing domain"/>
    <property type="match status" value="1"/>
</dbReference>
<dbReference type="Gene3D" id="2.20.70.10">
    <property type="match status" value="1"/>
</dbReference>
<feature type="compositionally biased region" description="Pro residues" evidence="4">
    <location>
        <begin position="312"/>
        <end position="326"/>
    </location>
</feature>
<dbReference type="SUPFAM" id="SSF48403">
    <property type="entry name" value="Ankyrin repeat"/>
    <property type="match status" value="1"/>
</dbReference>